<proteinExistence type="predicted"/>
<organism evidence="1 2">
    <name type="scientific">Pseudoclavibacter helvolus</name>
    <dbReference type="NCBI Taxonomy" id="255205"/>
    <lineage>
        <taxon>Bacteria</taxon>
        <taxon>Bacillati</taxon>
        <taxon>Actinomycetota</taxon>
        <taxon>Actinomycetes</taxon>
        <taxon>Micrococcales</taxon>
        <taxon>Microbacteriaceae</taxon>
        <taxon>Pseudoclavibacter</taxon>
    </lineage>
</organism>
<dbReference type="EMBL" id="JACHWJ010000001">
    <property type="protein sequence ID" value="MBB2957294.1"/>
    <property type="molecule type" value="Genomic_DNA"/>
</dbReference>
<dbReference type="SUPFAM" id="SSF47413">
    <property type="entry name" value="lambda repressor-like DNA-binding domains"/>
    <property type="match status" value="1"/>
</dbReference>
<dbReference type="Gene3D" id="1.10.260.40">
    <property type="entry name" value="lambda repressor-like DNA-binding domains"/>
    <property type="match status" value="1"/>
</dbReference>
<sequence length="81" mass="8716">MQTGNDAAAQAIRLLLAARNKNQSWLASQLGKSPFWIGRRMNHTVNFDLEDLGEIATVFGIDIPTLLAVPNSVATAVKVPA</sequence>
<dbReference type="GO" id="GO:0003677">
    <property type="term" value="F:DNA binding"/>
    <property type="evidence" value="ECO:0007669"/>
    <property type="project" value="InterPro"/>
</dbReference>
<dbReference type="AlphaFoldDB" id="A0A7W4UMR8"/>
<evidence type="ECO:0000313" key="1">
    <source>
        <dbReference type="EMBL" id="MBB2957294.1"/>
    </source>
</evidence>
<keyword evidence="2" id="KW-1185">Reference proteome</keyword>
<evidence type="ECO:0008006" key="3">
    <source>
        <dbReference type="Google" id="ProtNLM"/>
    </source>
</evidence>
<dbReference type="Proteomes" id="UP000545286">
    <property type="component" value="Unassembled WGS sequence"/>
</dbReference>
<gene>
    <name evidence="1" type="ORF">FHX72_001406</name>
</gene>
<dbReference type="InterPro" id="IPR010982">
    <property type="entry name" value="Lambda_DNA-bd_dom_sf"/>
</dbReference>
<accession>A0A7W4UMR8</accession>
<dbReference type="RefSeq" id="WP_183623873.1">
    <property type="nucleotide sequence ID" value="NZ_JACHWJ010000001.1"/>
</dbReference>
<reference evidence="1 2" key="1">
    <citation type="submission" date="2020-08" db="EMBL/GenBank/DDBJ databases">
        <title>Sequencing the genomes of 1000 actinobacteria strains.</title>
        <authorList>
            <person name="Klenk H.-P."/>
        </authorList>
    </citation>
    <scope>NUCLEOTIDE SEQUENCE [LARGE SCALE GENOMIC DNA]</scope>
    <source>
        <strain evidence="1 2">DSM 20419</strain>
    </source>
</reference>
<protein>
    <recommendedName>
        <fullName evidence="3">HTH cro/C1-type domain-containing protein</fullName>
    </recommendedName>
</protein>
<comment type="caution">
    <text evidence="1">The sequence shown here is derived from an EMBL/GenBank/DDBJ whole genome shotgun (WGS) entry which is preliminary data.</text>
</comment>
<name>A0A7W4UMR8_9MICO</name>
<evidence type="ECO:0000313" key="2">
    <source>
        <dbReference type="Proteomes" id="UP000545286"/>
    </source>
</evidence>